<feature type="compositionally biased region" description="Polar residues" evidence="2">
    <location>
        <begin position="254"/>
        <end position="271"/>
    </location>
</feature>
<feature type="compositionally biased region" description="Polar residues" evidence="2">
    <location>
        <begin position="321"/>
        <end position="331"/>
    </location>
</feature>
<sequence>MKRRTNKSHRVPNVKLRPGEPQPSSSLAAIDSVWPEDSQLRSDDTTFKDTCPRPFKNVVLCATGISDKAAIFKKALELGASTTSAFTDKVSHLVAVAHGGLKYKCALEHGIPIVQPSWIIDNYDVWLHGDDVETDLERSIEGHRLPVFSDVVVCVSGIPELERRADIRRIVEQQGGAYVKAIERPVRVTHLLCSGDEESDKIRYAEKFVMRGEAQIHMVWEDWFWDSLKVKGRLEEARYNVRNPRPPPVVLRNTQPNIPDSTAPSRANSMNARGPPPPPTDELDEEAACVRVVPDITLKVWTGLLERRGYEVTNGEVIRSPSKSQNPSRSLTPPLERRKAKNSGVISAVRSDNTFKAAAAGSSRPMPFKRPSTASSSSSRPNGSQEGPSNQSKSASPKPNFFSGMRFALLDEAYTPAVVAAIEENGGSVVLGDGADIYVVRLSSASRRYISEENEHVRGKFRTECWLEQCIHEERVLAVDDHVSYRPLGISLPVPGGSAIHLSFSGLDQPEQLFTRRLLKTLGINHAPQFSKKSTHLLCPPGIGLKYDKALEWGIPVVTNDWLRAIAETGTIPDEEGVYTSGTIPIPKDVKGKGRALDLGQVGKLSSAKGKDMVVAGEMDVDNRMNDITNSEPDQPSNPSKPLGKSGGSLDRQHTTILAPDQETGGRGFGFGQPTEMLGSNPHSASAGSSLYAHHPSSVRPLTQGSPLVKYGTATKSEASFMSEGGPLSEHEQGTQNADPPRRVTRGNKLRKLTHTSTPSRKATSTAASTQTQSDDADYRDVLRIPSSESPSPMKIAHLQRNSSISPAKLDPGAAKALHESIASLLGKRHSAEDDELPAVESVEESAAGKSGGNGGSAIKRPKRPLRAKASTRARAKARKSSSPPPAGVPVDAVVSLSAFDPYGAAHPDEESHSQKRFKEDISARVLYEDPAQLQERQRLMNLLKTNGSKRSIGDGTDSIETAFTPVSNGKSVGGRATRRSVRL</sequence>
<feature type="region of interest" description="Disordered" evidence="2">
    <location>
        <begin position="829"/>
        <end position="891"/>
    </location>
</feature>
<comment type="caution">
    <text evidence="4">The sequence shown here is derived from an EMBL/GenBank/DDBJ whole genome shotgun (WGS) entry which is preliminary data.</text>
</comment>
<dbReference type="Gene3D" id="3.40.50.10190">
    <property type="entry name" value="BRCT domain"/>
    <property type="match status" value="4"/>
</dbReference>
<evidence type="ECO:0000313" key="5">
    <source>
        <dbReference type="Proteomes" id="UP000298030"/>
    </source>
</evidence>
<dbReference type="GO" id="GO:0007095">
    <property type="term" value="P:mitotic G2 DNA damage checkpoint signaling"/>
    <property type="evidence" value="ECO:0007669"/>
    <property type="project" value="TreeGrafter"/>
</dbReference>
<evidence type="ECO:0000313" key="4">
    <source>
        <dbReference type="EMBL" id="TEB19399.1"/>
    </source>
</evidence>
<feature type="region of interest" description="Disordered" evidence="2">
    <location>
        <begin position="316"/>
        <end position="398"/>
    </location>
</feature>
<dbReference type="PANTHER" id="PTHR13561">
    <property type="entry name" value="DNA REPLICATION REGULATOR DPB11-RELATED"/>
    <property type="match status" value="1"/>
</dbReference>
<dbReference type="GO" id="GO:0033314">
    <property type="term" value="P:mitotic DNA replication checkpoint signaling"/>
    <property type="evidence" value="ECO:0007669"/>
    <property type="project" value="TreeGrafter"/>
</dbReference>
<evidence type="ECO:0000256" key="1">
    <source>
        <dbReference type="ARBA" id="ARBA00022737"/>
    </source>
</evidence>
<feature type="region of interest" description="Disordered" evidence="2">
    <location>
        <begin position="624"/>
        <end position="708"/>
    </location>
</feature>
<name>A0A4Y7SCX1_COPMI</name>
<feature type="compositionally biased region" description="Low complexity" evidence="2">
    <location>
        <begin position="763"/>
        <end position="774"/>
    </location>
</feature>
<dbReference type="PANTHER" id="PTHR13561:SF20">
    <property type="entry name" value="DNA TOPOISOMERASE 2-BINDING PROTEIN 1"/>
    <property type="match status" value="1"/>
</dbReference>
<dbReference type="GO" id="GO:0006270">
    <property type="term" value="P:DNA replication initiation"/>
    <property type="evidence" value="ECO:0007669"/>
    <property type="project" value="TreeGrafter"/>
</dbReference>
<feature type="domain" description="BRCT" evidence="3">
    <location>
        <begin position="50"/>
        <end position="121"/>
    </location>
</feature>
<proteinExistence type="predicted"/>
<dbReference type="InterPro" id="IPR036420">
    <property type="entry name" value="BRCT_dom_sf"/>
</dbReference>
<dbReference type="Pfam" id="PF12738">
    <property type="entry name" value="PTCB-BRCT"/>
    <property type="match status" value="3"/>
</dbReference>
<dbReference type="SUPFAM" id="SSF52113">
    <property type="entry name" value="BRCT domain"/>
    <property type="match status" value="3"/>
</dbReference>
<dbReference type="STRING" id="71717.A0A4Y7SCX1"/>
<feature type="region of interest" description="Disordered" evidence="2">
    <location>
        <begin position="720"/>
        <end position="796"/>
    </location>
</feature>
<feature type="compositionally biased region" description="Basic residues" evidence="2">
    <location>
        <begin position="860"/>
        <end position="880"/>
    </location>
</feature>
<feature type="compositionally biased region" description="Polar residues" evidence="2">
    <location>
        <begin position="380"/>
        <end position="397"/>
    </location>
</feature>
<feature type="region of interest" description="Disordered" evidence="2">
    <location>
        <begin position="1"/>
        <end position="27"/>
    </location>
</feature>
<dbReference type="SMART" id="SM00292">
    <property type="entry name" value="BRCT"/>
    <property type="match status" value="4"/>
</dbReference>
<evidence type="ECO:0000256" key="2">
    <source>
        <dbReference type="SAM" id="MobiDB-lite"/>
    </source>
</evidence>
<dbReference type="AlphaFoldDB" id="A0A4Y7SCX1"/>
<keyword evidence="5" id="KW-1185">Reference proteome</keyword>
<feature type="domain" description="BRCT" evidence="3">
    <location>
        <begin position="143"/>
        <end position="241"/>
    </location>
</feature>
<dbReference type="PROSITE" id="PS50172">
    <property type="entry name" value="BRCT"/>
    <property type="match status" value="4"/>
</dbReference>
<dbReference type="InterPro" id="IPR059215">
    <property type="entry name" value="BRCT2_TopBP1-like"/>
</dbReference>
<feature type="non-terminal residue" evidence="4">
    <location>
        <position position="984"/>
    </location>
</feature>
<reference evidence="4 5" key="1">
    <citation type="journal article" date="2019" name="Nat. Ecol. Evol.">
        <title>Megaphylogeny resolves global patterns of mushroom evolution.</title>
        <authorList>
            <person name="Varga T."/>
            <person name="Krizsan K."/>
            <person name="Foldi C."/>
            <person name="Dima B."/>
            <person name="Sanchez-Garcia M."/>
            <person name="Sanchez-Ramirez S."/>
            <person name="Szollosi G.J."/>
            <person name="Szarkandi J.G."/>
            <person name="Papp V."/>
            <person name="Albert L."/>
            <person name="Andreopoulos W."/>
            <person name="Angelini C."/>
            <person name="Antonin V."/>
            <person name="Barry K.W."/>
            <person name="Bougher N.L."/>
            <person name="Buchanan P."/>
            <person name="Buyck B."/>
            <person name="Bense V."/>
            <person name="Catcheside P."/>
            <person name="Chovatia M."/>
            <person name="Cooper J."/>
            <person name="Damon W."/>
            <person name="Desjardin D."/>
            <person name="Finy P."/>
            <person name="Geml J."/>
            <person name="Haridas S."/>
            <person name="Hughes K."/>
            <person name="Justo A."/>
            <person name="Karasinski D."/>
            <person name="Kautmanova I."/>
            <person name="Kiss B."/>
            <person name="Kocsube S."/>
            <person name="Kotiranta H."/>
            <person name="LaButti K.M."/>
            <person name="Lechner B.E."/>
            <person name="Liimatainen K."/>
            <person name="Lipzen A."/>
            <person name="Lukacs Z."/>
            <person name="Mihaltcheva S."/>
            <person name="Morgado L.N."/>
            <person name="Niskanen T."/>
            <person name="Noordeloos M.E."/>
            <person name="Ohm R.A."/>
            <person name="Ortiz-Santana B."/>
            <person name="Ovrebo C."/>
            <person name="Racz N."/>
            <person name="Riley R."/>
            <person name="Savchenko A."/>
            <person name="Shiryaev A."/>
            <person name="Soop K."/>
            <person name="Spirin V."/>
            <person name="Szebenyi C."/>
            <person name="Tomsovsky M."/>
            <person name="Tulloss R.E."/>
            <person name="Uehling J."/>
            <person name="Grigoriev I.V."/>
            <person name="Vagvolgyi C."/>
            <person name="Papp T."/>
            <person name="Martin F.M."/>
            <person name="Miettinen O."/>
            <person name="Hibbett D.S."/>
            <person name="Nagy L.G."/>
        </authorList>
    </citation>
    <scope>NUCLEOTIDE SEQUENCE [LARGE SCALE GENOMIC DNA]</scope>
    <source>
        <strain evidence="4 5">FP101781</strain>
    </source>
</reference>
<feature type="compositionally biased region" description="Polar residues" evidence="2">
    <location>
        <begin position="626"/>
        <end position="640"/>
    </location>
</feature>
<feature type="domain" description="BRCT" evidence="3">
    <location>
        <begin position="397"/>
        <end position="484"/>
    </location>
</feature>
<accession>A0A4Y7SCX1</accession>
<keyword evidence="1" id="KW-0677">Repeat</keyword>
<gene>
    <name evidence="4" type="ORF">FA13DRAFT_1673583</name>
</gene>
<feature type="compositionally biased region" description="Acidic residues" evidence="2">
    <location>
        <begin position="833"/>
        <end position="844"/>
    </location>
</feature>
<evidence type="ECO:0000259" key="3">
    <source>
        <dbReference type="PROSITE" id="PS50172"/>
    </source>
</evidence>
<feature type="region of interest" description="Disordered" evidence="2">
    <location>
        <begin position="245"/>
        <end position="284"/>
    </location>
</feature>
<dbReference type="InterPro" id="IPR001357">
    <property type="entry name" value="BRCT_dom"/>
</dbReference>
<dbReference type="Proteomes" id="UP000298030">
    <property type="component" value="Unassembled WGS sequence"/>
</dbReference>
<feature type="compositionally biased region" description="Basic residues" evidence="2">
    <location>
        <begin position="743"/>
        <end position="754"/>
    </location>
</feature>
<feature type="compositionally biased region" description="Basic residues" evidence="2">
    <location>
        <begin position="1"/>
        <end position="12"/>
    </location>
</feature>
<dbReference type="EMBL" id="QPFP01000193">
    <property type="protein sequence ID" value="TEB19399.1"/>
    <property type="molecule type" value="Genomic_DNA"/>
</dbReference>
<feature type="domain" description="BRCT" evidence="3">
    <location>
        <begin position="504"/>
        <end position="580"/>
    </location>
</feature>
<organism evidence="4 5">
    <name type="scientific">Coprinellus micaceus</name>
    <name type="common">Glistening ink-cap mushroom</name>
    <name type="synonym">Coprinus micaceus</name>
    <dbReference type="NCBI Taxonomy" id="71717"/>
    <lineage>
        <taxon>Eukaryota</taxon>
        <taxon>Fungi</taxon>
        <taxon>Dikarya</taxon>
        <taxon>Basidiomycota</taxon>
        <taxon>Agaricomycotina</taxon>
        <taxon>Agaricomycetes</taxon>
        <taxon>Agaricomycetidae</taxon>
        <taxon>Agaricales</taxon>
        <taxon>Agaricineae</taxon>
        <taxon>Psathyrellaceae</taxon>
        <taxon>Coprinellus</taxon>
    </lineage>
</organism>
<protein>
    <recommendedName>
        <fullName evidence="3">BRCT domain-containing protein</fullName>
    </recommendedName>
</protein>
<dbReference type="OrthoDB" id="251770at2759"/>
<dbReference type="CDD" id="cd17731">
    <property type="entry name" value="BRCT_TopBP1_rpt2_like"/>
    <property type="match status" value="1"/>
</dbReference>